<dbReference type="Gene3D" id="1.10.10.10">
    <property type="entry name" value="Winged helix-like DNA-binding domain superfamily/Winged helix DNA-binding domain"/>
    <property type="match status" value="1"/>
</dbReference>
<keyword evidence="3" id="KW-0238">DNA-binding</keyword>
<accession>A0A5B2WXT3</accession>
<protein>
    <submittedName>
        <fullName evidence="5">BlaI/MecI/CopY family transcriptional regulator</fullName>
    </submittedName>
</protein>
<dbReference type="OrthoDB" id="9813987at2"/>
<name>A0A5B2WXT3_9PSEU</name>
<proteinExistence type="inferred from homology"/>
<evidence type="ECO:0000313" key="5">
    <source>
        <dbReference type="EMBL" id="KAA2255502.1"/>
    </source>
</evidence>
<evidence type="ECO:0000313" key="6">
    <source>
        <dbReference type="Proteomes" id="UP000323454"/>
    </source>
</evidence>
<dbReference type="GO" id="GO:0045892">
    <property type="term" value="P:negative regulation of DNA-templated transcription"/>
    <property type="evidence" value="ECO:0007669"/>
    <property type="project" value="InterPro"/>
</dbReference>
<reference evidence="5 6" key="2">
    <citation type="submission" date="2019-09" db="EMBL/GenBank/DDBJ databases">
        <authorList>
            <person name="Jin C."/>
        </authorList>
    </citation>
    <scope>NUCLEOTIDE SEQUENCE [LARGE SCALE GENOMIC DNA]</scope>
    <source>
        <strain evidence="5 6">AN110305</strain>
    </source>
</reference>
<dbReference type="GO" id="GO:0003677">
    <property type="term" value="F:DNA binding"/>
    <property type="evidence" value="ECO:0007669"/>
    <property type="project" value="UniProtKB-KW"/>
</dbReference>
<keyword evidence="6" id="KW-1185">Reference proteome</keyword>
<dbReference type="EMBL" id="VUOB01000056">
    <property type="protein sequence ID" value="KAA2255502.1"/>
    <property type="molecule type" value="Genomic_DNA"/>
</dbReference>
<dbReference type="InterPro" id="IPR005650">
    <property type="entry name" value="BlaI_family"/>
</dbReference>
<keyword evidence="4" id="KW-0804">Transcription</keyword>
<evidence type="ECO:0000256" key="2">
    <source>
        <dbReference type="ARBA" id="ARBA00023015"/>
    </source>
</evidence>
<dbReference type="SUPFAM" id="SSF46785">
    <property type="entry name" value="Winged helix' DNA-binding domain"/>
    <property type="match status" value="1"/>
</dbReference>
<keyword evidence="2" id="KW-0805">Transcription regulation</keyword>
<evidence type="ECO:0000256" key="4">
    <source>
        <dbReference type="ARBA" id="ARBA00023163"/>
    </source>
</evidence>
<evidence type="ECO:0000256" key="3">
    <source>
        <dbReference type="ARBA" id="ARBA00023125"/>
    </source>
</evidence>
<dbReference type="AlphaFoldDB" id="A0A5B2WXT3"/>
<evidence type="ECO:0000256" key="1">
    <source>
        <dbReference type="ARBA" id="ARBA00011046"/>
    </source>
</evidence>
<comment type="similarity">
    <text evidence="1">Belongs to the BlaI transcriptional regulatory family.</text>
</comment>
<organism evidence="5 6">
    <name type="scientific">Solihabitans fulvus</name>
    <dbReference type="NCBI Taxonomy" id="1892852"/>
    <lineage>
        <taxon>Bacteria</taxon>
        <taxon>Bacillati</taxon>
        <taxon>Actinomycetota</taxon>
        <taxon>Actinomycetes</taxon>
        <taxon>Pseudonocardiales</taxon>
        <taxon>Pseudonocardiaceae</taxon>
        <taxon>Solihabitans</taxon>
    </lineage>
</organism>
<dbReference type="InterPro" id="IPR036390">
    <property type="entry name" value="WH_DNA-bd_sf"/>
</dbReference>
<gene>
    <name evidence="5" type="ORF">F0L68_28400</name>
</gene>
<sequence>MEAEVLAALWAAHRPLTPGEVQVKLGDELAYSTVVTILFRLHAKGLLGRSRQGRAYAYAPIEDEAGLAARRMRQLLDAERDRSTVLTRFVSDLSLADERLLRALLDEHAGGS</sequence>
<dbReference type="Proteomes" id="UP000323454">
    <property type="component" value="Unassembled WGS sequence"/>
</dbReference>
<reference evidence="5 6" key="1">
    <citation type="submission" date="2019-09" db="EMBL/GenBank/DDBJ databases">
        <title>Goodfellowia gen. nov., a new genus of the Pseudonocardineae related to Actinoalloteichus, containing Goodfellowia coeruleoviolacea gen. nov., comb. nov. gen. nov., comb. nov.</title>
        <authorList>
            <person name="Labeda D."/>
        </authorList>
    </citation>
    <scope>NUCLEOTIDE SEQUENCE [LARGE SCALE GENOMIC DNA]</scope>
    <source>
        <strain evidence="5 6">AN110305</strain>
    </source>
</reference>
<dbReference type="Pfam" id="PF03965">
    <property type="entry name" value="Penicillinase_R"/>
    <property type="match status" value="1"/>
</dbReference>
<comment type="caution">
    <text evidence="5">The sequence shown here is derived from an EMBL/GenBank/DDBJ whole genome shotgun (WGS) entry which is preliminary data.</text>
</comment>
<dbReference type="InterPro" id="IPR036388">
    <property type="entry name" value="WH-like_DNA-bd_sf"/>
</dbReference>